<keyword evidence="3" id="KW-1185">Reference proteome</keyword>
<dbReference type="Proteomes" id="UP000444721">
    <property type="component" value="Unassembled WGS sequence"/>
</dbReference>
<dbReference type="EMBL" id="VFQX01000037">
    <property type="protein sequence ID" value="KAF0976676.1"/>
    <property type="molecule type" value="Genomic_DNA"/>
</dbReference>
<feature type="region of interest" description="Disordered" evidence="1">
    <location>
        <begin position="848"/>
        <end position="903"/>
    </location>
</feature>
<dbReference type="VEuPathDB" id="AmoebaDB:FDP41_004575"/>
<dbReference type="SUPFAM" id="SSF48403">
    <property type="entry name" value="Ankyrin repeat"/>
    <property type="match status" value="1"/>
</dbReference>
<accession>A0A6A5BNW8</accession>
<feature type="region of interest" description="Disordered" evidence="1">
    <location>
        <begin position="624"/>
        <end position="645"/>
    </location>
</feature>
<reference evidence="2 3" key="1">
    <citation type="journal article" date="2019" name="Sci. Rep.">
        <title>Nanopore sequencing improves the draft genome of the human pathogenic amoeba Naegleria fowleri.</title>
        <authorList>
            <person name="Liechti N."/>
            <person name="Schurch N."/>
            <person name="Bruggmann R."/>
            <person name="Wittwer M."/>
        </authorList>
    </citation>
    <scope>NUCLEOTIDE SEQUENCE [LARGE SCALE GENOMIC DNA]</scope>
    <source>
        <strain evidence="2 3">ATCC 30894</strain>
    </source>
</reference>
<feature type="region of interest" description="Disordered" evidence="1">
    <location>
        <begin position="374"/>
        <end position="400"/>
    </location>
</feature>
<evidence type="ECO:0000313" key="3">
    <source>
        <dbReference type="Proteomes" id="UP000444721"/>
    </source>
</evidence>
<dbReference type="VEuPathDB" id="AmoebaDB:NF0114680"/>
<dbReference type="OMA" id="NEMLWPQ"/>
<evidence type="ECO:0000313" key="2">
    <source>
        <dbReference type="EMBL" id="KAF0976676.1"/>
    </source>
</evidence>
<dbReference type="OrthoDB" id="10376961at2759"/>
<feature type="compositionally biased region" description="Low complexity" evidence="1">
    <location>
        <begin position="848"/>
        <end position="886"/>
    </location>
</feature>
<sequence>MVNSATSQSISDDKLLQSSSQEKVVLQLLSDDSDDSSSCVSSIVDDVAASFQPSFISIVFSEYEDEKDHRVEKQDPKKKTEEEMDQSHRHLLLLNDHKAQTVAQSTIAYSSPQRCEERIFLSTSPPLTKTPSQTSLSVSGGNGPHRRVSKTLVSLSKCLLGDSNALKVGSHIAERSPSPCFETGSSSFTDHSFALPPDLFEAVTPRSPNSPFQVATYTSFENVSTSPLLSSSGNIDGKDLIDRLTQMIKNNELKTKSSNPPISFSCDYGSRPSSPTYFEESRSPSSPSPHNKCYNSPTPSLHSCDSFASMNAETVPEELFGPHVVECVLNEMLWPQYSFCTLCHLAARFNSVEVLGWLKDCCCDENCQTGSSEHRTAPTFESQASPSISISTTNSPTMNDNDVRIQIISSSPPRLSLAVNIDSHSIPTEFHDIVTCNSAKASFSSQTSLISDETNTLTCSTIHPFTSIQYQEDQTSLTNVHTHSQDCISRQKSLWTTLDSMSASPLLYAVQYGAHEACVFLCSQPAVQSQINFTRDRFGNLPIVLALKKKDFELCDLLQLFGAKFDVIGSVSLGESLLHTALREHDIVTSEYLAKKNPKIILKKNQRDEVALFKALHDFRPTGTNKQMTVSVPGNPNSPPKNTNVKSNKIVRDSNTLGSHAATLKEFLEKAPEWFGNDLLEKAVTCKNSFGRNILLESVAINDIDSTKVICDYISRKLEMCVGRTRKQFEDMVFEPEKINSMNILQLATQISLQVCTYRSEETFVVYNGLCWLFEWLKKTFSMSCPHALAQLFTSKDAKGRTAIEIAAKEVENNFSCHMFHQLLCETELTWKSLVPALTSENSLPSINISSPSKSGSSSSETMTLSPSPSFSSNINNNGNQGGFFSKLKSKLQKRNSSRNLKE</sequence>
<feature type="compositionally biased region" description="Polar residues" evidence="1">
    <location>
        <begin position="123"/>
        <end position="139"/>
    </location>
</feature>
<evidence type="ECO:0000256" key="1">
    <source>
        <dbReference type="SAM" id="MobiDB-lite"/>
    </source>
</evidence>
<dbReference type="RefSeq" id="XP_044561389.1">
    <property type="nucleotide sequence ID" value="XM_044708004.1"/>
</dbReference>
<proteinExistence type="predicted"/>
<feature type="region of interest" description="Disordered" evidence="1">
    <location>
        <begin position="123"/>
        <end position="145"/>
    </location>
</feature>
<dbReference type="VEuPathDB" id="AmoebaDB:NfTy_082550"/>
<dbReference type="GeneID" id="68111793"/>
<dbReference type="AlphaFoldDB" id="A0A6A5BNW8"/>
<comment type="caution">
    <text evidence="2">The sequence shown here is derived from an EMBL/GenBank/DDBJ whole genome shotgun (WGS) entry which is preliminary data.</text>
</comment>
<dbReference type="InterPro" id="IPR036770">
    <property type="entry name" value="Ankyrin_rpt-contain_sf"/>
</dbReference>
<organism evidence="2 3">
    <name type="scientific">Naegleria fowleri</name>
    <name type="common">Brain eating amoeba</name>
    <dbReference type="NCBI Taxonomy" id="5763"/>
    <lineage>
        <taxon>Eukaryota</taxon>
        <taxon>Discoba</taxon>
        <taxon>Heterolobosea</taxon>
        <taxon>Tetramitia</taxon>
        <taxon>Eutetramitia</taxon>
        <taxon>Vahlkampfiidae</taxon>
        <taxon>Naegleria</taxon>
    </lineage>
</organism>
<name>A0A6A5BNW8_NAEFO</name>
<feature type="compositionally biased region" description="Low complexity" evidence="1">
    <location>
        <begin position="385"/>
        <end position="397"/>
    </location>
</feature>
<gene>
    <name evidence="2" type="ORF">FDP41_004575</name>
</gene>
<dbReference type="InterPro" id="IPR002110">
    <property type="entry name" value="Ankyrin_rpt"/>
</dbReference>
<protein>
    <submittedName>
        <fullName evidence="2">Uncharacterized protein</fullName>
    </submittedName>
</protein>
<feature type="compositionally biased region" description="Basic residues" evidence="1">
    <location>
        <begin position="888"/>
        <end position="897"/>
    </location>
</feature>
<dbReference type="SMART" id="SM00248">
    <property type="entry name" value="ANK"/>
    <property type="match status" value="5"/>
</dbReference>
<dbReference type="Gene3D" id="1.25.40.20">
    <property type="entry name" value="Ankyrin repeat-containing domain"/>
    <property type="match status" value="1"/>
</dbReference>